<keyword evidence="2" id="KW-0238">DNA-binding</keyword>
<dbReference type="Proteomes" id="UP000887577">
    <property type="component" value="Unplaced"/>
</dbReference>
<dbReference type="Pfam" id="PF21229">
    <property type="entry name" value="TdIF1_2nd"/>
    <property type="match status" value="1"/>
</dbReference>
<feature type="domain" description="TdIF1 C-terminal" evidence="6">
    <location>
        <begin position="353"/>
        <end position="446"/>
    </location>
</feature>
<keyword evidence="3" id="KW-0539">Nucleus</keyword>
<dbReference type="PANTHER" id="PTHR23399">
    <property type="entry name" value="DEOXYNUCLEOTIDYLTRANSFERASE TERMINAL-INTERACTING PROTEIN 1"/>
    <property type="match status" value="1"/>
</dbReference>
<dbReference type="GO" id="GO:0005634">
    <property type="term" value="C:nucleus"/>
    <property type="evidence" value="ECO:0007669"/>
    <property type="project" value="UniProtKB-SubCell"/>
</dbReference>
<accession>A0A914YI37</accession>
<keyword evidence="7" id="KW-1185">Reference proteome</keyword>
<name>A0A914YI37_9BILA</name>
<evidence type="ECO:0000256" key="1">
    <source>
        <dbReference type="ARBA" id="ARBA00004123"/>
    </source>
</evidence>
<feature type="region of interest" description="Disordered" evidence="4">
    <location>
        <begin position="258"/>
        <end position="332"/>
    </location>
</feature>
<evidence type="ECO:0000313" key="8">
    <source>
        <dbReference type="WBParaSite" id="PSU_v2.g18468.t1"/>
    </source>
</evidence>
<sequence>MERTPNYSINFFRFVLDPESREITNQNIGNVIILIIHNKLKINYNAKNKAIDLTLNSQINPIPLSNLRIDNLPFCKLYNALTDDIYRDLKKQFQNCRSYISSAIANPVFFVAMGVSVVEDELLTGNGNGNKMNMKIDILENLLKSVGYGSSAKVNSLRQALRRNKADIADDAYRSLDLLRMVFQAEMTAEIRQIIDRHVRTTFAPAFENLRRNGQIVGPKEIADLSMGILDGVKESYMPPKEYPACLPAEDVLKPLPVTELGPPPLPALPDSRRYESDDNESDCSAISSQLSQHQYRGQYNHEYNGSRPKKRGRPRKVDVDSGRSGTPIMNGSENVTFADAMKWNPDRLTNTTRFILGSKVNKLLAMGHRGHIFVKYPRIFRYVGDDEDKAWLFDRNISTRMSGKVFFMLLQDVIELAQKENAPPHIQGDLARHAFLVHEKIIAKMKIAMRPLFEQLQSRIFYENDNTVSFNAFLMQ</sequence>
<dbReference type="GO" id="GO:0031491">
    <property type="term" value="F:nucleosome binding"/>
    <property type="evidence" value="ECO:0007669"/>
    <property type="project" value="TreeGrafter"/>
</dbReference>
<evidence type="ECO:0000256" key="4">
    <source>
        <dbReference type="SAM" id="MobiDB-lite"/>
    </source>
</evidence>
<evidence type="ECO:0000256" key="2">
    <source>
        <dbReference type="ARBA" id="ARBA00023125"/>
    </source>
</evidence>
<feature type="compositionally biased region" description="Polar residues" evidence="4">
    <location>
        <begin position="283"/>
        <end position="304"/>
    </location>
</feature>
<dbReference type="Pfam" id="PF18192">
    <property type="entry name" value="DNTTIP1_dimer"/>
    <property type="match status" value="1"/>
</dbReference>
<evidence type="ECO:0000256" key="3">
    <source>
        <dbReference type="ARBA" id="ARBA00023242"/>
    </source>
</evidence>
<dbReference type="AlphaFoldDB" id="A0A914YI37"/>
<dbReference type="PANTHER" id="PTHR23399:SF2">
    <property type="entry name" value="DEOXYNUCLEOTIDYLTRANSFERASE TERMINAL-INTERACTING PROTEIN 1"/>
    <property type="match status" value="1"/>
</dbReference>
<organism evidence="7 8">
    <name type="scientific">Panagrolaimus superbus</name>
    <dbReference type="NCBI Taxonomy" id="310955"/>
    <lineage>
        <taxon>Eukaryota</taxon>
        <taxon>Metazoa</taxon>
        <taxon>Ecdysozoa</taxon>
        <taxon>Nematoda</taxon>
        <taxon>Chromadorea</taxon>
        <taxon>Rhabditida</taxon>
        <taxon>Tylenchina</taxon>
        <taxon>Panagrolaimomorpha</taxon>
        <taxon>Panagrolaimoidea</taxon>
        <taxon>Panagrolaimidae</taxon>
        <taxon>Panagrolaimus</taxon>
    </lineage>
</organism>
<protein>
    <submittedName>
        <fullName evidence="8">DNTTIP1 dimerisation domain-containing protein</fullName>
    </submittedName>
</protein>
<dbReference type="InterPro" id="IPR041384">
    <property type="entry name" value="DNTTIP1_dimer"/>
</dbReference>
<evidence type="ECO:0000313" key="7">
    <source>
        <dbReference type="Proteomes" id="UP000887577"/>
    </source>
</evidence>
<comment type="subcellular location">
    <subcellularLocation>
        <location evidence="1">Nucleus</location>
    </subcellularLocation>
</comment>
<feature type="domain" description="DNTTIP1 dimerisation" evidence="5">
    <location>
        <begin position="174"/>
        <end position="239"/>
    </location>
</feature>
<dbReference type="InterPro" id="IPR026064">
    <property type="entry name" value="TdIF1"/>
</dbReference>
<dbReference type="WBParaSite" id="PSU_v2.g18468.t1">
    <property type="protein sequence ID" value="PSU_v2.g18468.t1"/>
    <property type="gene ID" value="PSU_v2.g18468"/>
</dbReference>
<evidence type="ECO:0000259" key="6">
    <source>
        <dbReference type="Pfam" id="PF21229"/>
    </source>
</evidence>
<dbReference type="GO" id="GO:0003677">
    <property type="term" value="F:DNA binding"/>
    <property type="evidence" value="ECO:0007669"/>
    <property type="project" value="UniProtKB-KW"/>
</dbReference>
<evidence type="ECO:0000259" key="5">
    <source>
        <dbReference type="Pfam" id="PF18192"/>
    </source>
</evidence>
<reference evidence="8" key="1">
    <citation type="submission" date="2022-11" db="UniProtKB">
        <authorList>
            <consortium name="WormBaseParasite"/>
        </authorList>
    </citation>
    <scope>IDENTIFICATION</scope>
</reference>
<proteinExistence type="predicted"/>
<dbReference type="InterPro" id="IPR049121">
    <property type="entry name" value="TdIF1_C"/>
</dbReference>